<dbReference type="Proteomes" id="UP000257109">
    <property type="component" value="Unassembled WGS sequence"/>
</dbReference>
<dbReference type="InterPro" id="IPR002213">
    <property type="entry name" value="UDP_glucos_trans"/>
</dbReference>
<dbReference type="AlphaFoldDB" id="A0A371EUR2"/>
<dbReference type="GO" id="GO:0080044">
    <property type="term" value="F:quercetin 7-O-glucosyltransferase activity"/>
    <property type="evidence" value="ECO:0007669"/>
    <property type="project" value="TreeGrafter"/>
</dbReference>
<keyword evidence="4" id="KW-1185">Reference proteome</keyword>
<evidence type="ECO:0000256" key="1">
    <source>
        <dbReference type="ARBA" id="ARBA00009995"/>
    </source>
</evidence>
<evidence type="ECO:0000256" key="2">
    <source>
        <dbReference type="ARBA" id="ARBA00022679"/>
    </source>
</evidence>
<dbReference type="GO" id="GO:0080043">
    <property type="term" value="F:quercetin 3-O-glucosyltransferase activity"/>
    <property type="evidence" value="ECO:0007669"/>
    <property type="project" value="TreeGrafter"/>
</dbReference>
<dbReference type="OrthoDB" id="5835829at2759"/>
<comment type="similarity">
    <text evidence="1">Belongs to the UDP-glycosyltransferase family.</text>
</comment>
<dbReference type="Pfam" id="PF00201">
    <property type="entry name" value="UDPGT"/>
    <property type="match status" value="1"/>
</dbReference>
<dbReference type="Gene3D" id="3.40.50.2000">
    <property type="entry name" value="Glycogen Phosphorylase B"/>
    <property type="match status" value="1"/>
</dbReference>
<evidence type="ECO:0000313" key="4">
    <source>
        <dbReference type="Proteomes" id="UP000257109"/>
    </source>
</evidence>
<gene>
    <name evidence="3" type="primary">UGT709C2</name>
    <name evidence="3" type="ORF">CR513_51143</name>
</gene>
<name>A0A371EUR2_MUCPR</name>
<feature type="non-terminal residue" evidence="3">
    <location>
        <position position="188"/>
    </location>
</feature>
<dbReference type="SUPFAM" id="SSF53756">
    <property type="entry name" value="UDP-Glycosyltransferase/glycogen phosphorylase"/>
    <property type="match status" value="1"/>
</dbReference>
<reference evidence="3" key="1">
    <citation type="submission" date="2018-05" db="EMBL/GenBank/DDBJ databases">
        <title>Draft genome of Mucuna pruriens seed.</title>
        <authorList>
            <person name="Nnadi N.E."/>
            <person name="Vos R."/>
            <person name="Hasami M.H."/>
            <person name="Devisetty U.K."/>
            <person name="Aguiy J.C."/>
        </authorList>
    </citation>
    <scope>NUCLEOTIDE SEQUENCE [LARGE SCALE GENOMIC DNA]</scope>
    <source>
        <strain evidence="3">JCA_2017</strain>
    </source>
</reference>
<proteinExistence type="inferred from homology"/>
<evidence type="ECO:0000313" key="3">
    <source>
        <dbReference type="EMBL" id="RDX69709.1"/>
    </source>
</evidence>
<sequence>FGTVVKLSHEQLLEFWHGLVNSLKPFLWVIRKDLINIEGGLNNNVPIELELGTKERGLLVDWAPQEEVLAHPSVGGFLTHCGWNSTLECITEGVPMLCWPLIADQTINGRCVSEQWRIGLDINGTNETCDRLIVEKMVKNVMENQIEGITPSVNEIAKKARESVEEFGSSYHNIENLVKDISSMKIKK</sequence>
<dbReference type="PANTHER" id="PTHR11926">
    <property type="entry name" value="GLUCOSYL/GLUCURONOSYL TRANSFERASES"/>
    <property type="match status" value="1"/>
</dbReference>
<dbReference type="EMBL" id="QJKJ01011996">
    <property type="protein sequence ID" value="RDX69709.1"/>
    <property type="molecule type" value="Genomic_DNA"/>
</dbReference>
<feature type="non-terminal residue" evidence="3">
    <location>
        <position position="1"/>
    </location>
</feature>
<organism evidence="3 4">
    <name type="scientific">Mucuna pruriens</name>
    <name type="common">Velvet bean</name>
    <name type="synonym">Dolichos pruriens</name>
    <dbReference type="NCBI Taxonomy" id="157652"/>
    <lineage>
        <taxon>Eukaryota</taxon>
        <taxon>Viridiplantae</taxon>
        <taxon>Streptophyta</taxon>
        <taxon>Embryophyta</taxon>
        <taxon>Tracheophyta</taxon>
        <taxon>Spermatophyta</taxon>
        <taxon>Magnoliopsida</taxon>
        <taxon>eudicotyledons</taxon>
        <taxon>Gunneridae</taxon>
        <taxon>Pentapetalae</taxon>
        <taxon>rosids</taxon>
        <taxon>fabids</taxon>
        <taxon>Fabales</taxon>
        <taxon>Fabaceae</taxon>
        <taxon>Papilionoideae</taxon>
        <taxon>50 kb inversion clade</taxon>
        <taxon>NPAAA clade</taxon>
        <taxon>indigoferoid/millettioid clade</taxon>
        <taxon>Phaseoleae</taxon>
        <taxon>Mucuna</taxon>
    </lineage>
</organism>
<dbReference type="FunFam" id="3.40.50.2000:FF:000431">
    <property type="entry name" value="UDP-glycosyltransferase 90A1"/>
    <property type="match status" value="1"/>
</dbReference>
<dbReference type="PANTHER" id="PTHR11926:SF1392">
    <property type="entry name" value="GLYCOSYLTRANSFERASE"/>
    <property type="match status" value="1"/>
</dbReference>
<dbReference type="CDD" id="cd03784">
    <property type="entry name" value="GT1_Gtf-like"/>
    <property type="match status" value="1"/>
</dbReference>
<protein>
    <submittedName>
        <fullName evidence="3">7-deoxyloganetic acid glucosyltransferase</fullName>
    </submittedName>
</protein>
<comment type="caution">
    <text evidence="3">The sequence shown here is derived from an EMBL/GenBank/DDBJ whole genome shotgun (WGS) entry which is preliminary data.</text>
</comment>
<accession>A0A371EUR2</accession>
<keyword evidence="2" id="KW-0808">Transferase</keyword>